<accession>A0A1P8WDC7</accession>
<dbReference type="EMBL" id="CP017641">
    <property type="protein sequence ID" value="APZ92060.1"/>
    <property type="molecule type" value="Genomic_DNA"/>
</dbReference>
<evidence type="ECO:0000313" key="1">
    <source>
        <dbReference type="EMBL" id="APZ92060.1"/>
    </source>
</evidence>
<organism evidence="1 2">
    <name type="scientific">Fuerstiella marisgermanici</name>
    <dbReference type="NCBI Taxonomy" id="1891926"/>
    <lineage>
        <taxon>Bacteria</taxon>
        <taxon>Pseudomonadati</taxon>
        <taxon>Planctomycetota</taxon>
        <taxon>Planctomycetia</taxon>
        <taxon>Planctomycetales</taxon>
        <taxon>Planctomycetaceae</taxon>
        <taxon>Fuerstiella</taxon>
    </lineage>
</organism>
<dbReference type="STRING" id="1891926.Fuma_01664"/>
<protein>
    <submittedName>
        <fullName evidence="1">Uncharacterized protein</fullName>
    </submittedName>
</protein>
<sequence>MLLSALLVRRSQRRQPWRGLCRLRLPPLGQRELQARQSEDGFRSLSVFFESVRSKYNTLFFRKISGTLSKNPIGYAIERRLLGKSVLCFGPFL</sequence>
<dbReference type="KEGG" id="fmr:Fuma_01664"/>
<name>A0A1P8WDC7_9PLAN</name>
<evidence type="ECO:0000313" key="2">
    <source>
        <dbReference type="Proteomes" id="UP000187735"/>
    </source>
</evidence>
<reference evidence="1 2" key="1">
    <citation type="journal article" date="2016" name="Front. Microbiol.">
        <title>Fuerstia marisgermanicae gen. nov., sp. nov., an Unusual Member of the Phylum Planctomycetes from the German Wadden Sea.</title>
        <authorList>
            <person name="Kohn T."/>
            <person name="Heuer A."/>
            <person name="Jogler M."/>
            <person name="Vollmers J."/>
            <person name="Boedeker C."/>
            <person name="Bunk B."/>
            <person name="Rast P."/>
            <person name="Borchert D."/>
            <person name="Glockner I."/>
            <person name="Freese H.M."/>
            <person name="Klenk H.P."/>
            <person name="Overmann J."/>
            <person name="Kaster A.K."/>
            <person name="Rohde M."/>
            <person name="Wiegand S."/>
            <person name="Jogler C."/>
        </authorList>
    </citation>
    <scope>NUCLEOTIDE SEQUENCE [LARGE SCALE GENOMIC DNA]</scope>
    <source>
        <strain evidence="1 2">NH11</strain>
    </source>
</reference>
<dbReference type="AlphaFoldDB" id="A0A1P8WDC7"/>
<keyword evidence="2" id="KW-1185">Reference proteome</keyword>
<gene>
    <name evidence="1" type="ORF">Fuma_01664</name>
</gene>
<proteinExistence type="predicted"/>
<dbReference type="Proteomes" id="UP000187735">
    <property type="component" value="Chromosome"/>
</dbReference>